<evidence type="ECO:0000256" key="3">
    <source>
        <dbReference type="ARBA" id="ARBA00006347"/>
    </source>
</evidence>
<evidence type="ECO:0000256" key="11">
    <source>
        <dbReference type="SAM" id="Coils"/>
    </source>
</evidence>
<evidence type="ECO:0000313" key="14">
    <source>
        <dbReference type="EMBL" id="KAJ2863640.1"/>
    </source>
</evidence>
<dbReference type="InterPro" id="IPR013766">
    <property type="entry name" value="Thioredoxin_domain"/>
</dbReference>
<evidence type="ECO:0000259" key="13">
    <source>
        <dbReference type="PROSITE" id="PS51352"/>
    </source>
</evidence>
<dbReference type="Gene3D" id="2.130.10.10">
    <property type="entry name" value="YVTN repeat-like/Quinoprotein amine dehydrogenase"/>
    <property type="match status" value="2"/>
</dbReference>
<dbReference type="SUPFAM" id="SSF52833">
    <property type="entry name" value="Thioredoxin-like"/>
    <property type="match status" value="4"/>
</dbReference>
<dbReference type="CDD" id="cd02981">
    <property type="entry name" value="PDI_b_family"/>
    <property type="match status" value="1"/>
</dbReference>
<comment type="subcellular location">
    <subcellularLocation>
        <location evidence="2">Endoplasmic reticulum lumen</location>
    </subcellularLocation>
</comment>
<evidence type="ECO:0000256" key="2">
    <source>
        <dbReference type="ARBA" id="ARBA00004319"/>
    </source>
</evidence>
<dbReference type="CDD" id="cd02961">
    <property type="entry name" value="PDI_a_family"/>
    <property type="match status" value="1"/>
</dbReference>
<organism evidence="14 15">
    <name type="scientific">Coemansia aciculifera</name>
    <dbReference type="NCBI Taxonomy" id="417176"/>
    <lineage>
        <taxon>Eukaryota</taxon>
        <taxon>Fungi</taxon>
        <taxon>Fungi incertae sedis</taxon>
        <taxon>Zoopagomycota</taxon>
        <taxon>Kickxellomycotina</taxon>
        <taxon>Kickxellomycetes</taxon>
        <taxon>Kickxellales</taxon>
        <taxon>Kickxellaceae</taxon>
        <taxon>Coemansia</taxon>
    </lineage>
</organism>
<dbReference type="CDD" id="cd02982">
    <property type="entry name" value="PDI_b'_family"/>
    <property type="match status" value="1"/>
</dbReference>
<comment type="similarity">
    <text evidence="3">Belongs to the protein disulfide isomerase family.</text>
</comment>
<sequence length="1100" mass="122413">MAATLRRIAWCMVVALATAGLCSGETTESAVHILDSKTFKTWSAAQSLALVEFYAPWCGYCQAMAPAYEMAAKTLQEDKIPLAKVDCVEEKGLCDDMDIPGYPTLKVLKHGSFYSYNGTRQESAIVAYMRKHHRSAVTEVSSTEFGEFVKSERVVVMGFFDSDSSALRVLEEVAGDFRDEYAFGYTSNKLTAKKLGLTAPGLVVYKDFDERWDAFDGMFFANDVRKFIRARSIPLLGEMSARSFGTYAKAGFPIGTIFFKGDDSRKKLEAALLPVAKEFRGVVSFALVDVTFYQRHAFLLNLKAEWPAFAIQDVAAQTKYPMDQSKDLTTEEVRKFVQAFASGSLEPNYKSDPIPKANSGPVFELVSKQFTQIAFDKTKDVLIEFYAPQCIYCKRLAPIYSELGKSLMHNSGLVVAKMNAVTNDIPSNDPELSIPGYPTIVLIRADDNKVIKYDGDRSLESFVEFVRANGARPISYAPVNIEKAHGQVHGATHISLPMQPISPSAADYIKSAKAGIESLEYIDDLIREYLLFRGFKDTLKALEEDLEGDHDKGFHAEKIVDELLGMATGLDADGLLEYWKYLSYRFFSHLSPKYHRTTRMFEKRLIRLFLVSAINADRREKIRQFMDKHGKELGQQGGDWIPWLGLEYVDEPSARPEFEAHFGDDWLVSLKSALTDFIQTVFPAMAVPRIMLFDKDRREREALQRRLKIYEEQLNGETKIKALELSCMSSALVEDHIGGVPVAWSPNLKPATAELAADNIATIDQSLGVIQTDEPSSMLKISQEDVFLEHNSGISLAMFSPTGALIASYDDECILKIWSPDLTSTVPKLKNELDFTVNAMAWDKKHAHLLYLYDDDGYLHTLNTNTNLMSRQLLLERRHPWIQSMQTSSASSTLLTVSSSKPEATTDLLVHIWDANANKTVASKRLAFPAESHGVCAALNHNGNLAALAYSTGHVRLLDTRTFETVASITTKQKGLCSAEFSLDEDSLMVVTETGGLTQWSLRKDSQMTAASSLGIGAADGGAVSADSRLDYERVAFTPDRENIVIAPKDQCLVFNVDSAALTDTMRRHKGLVSCVDFVADRSLSASEDGTIRVARYRKV</sequence>
<keyword evidence="8 14" id="KW-0413">Isomerase</keyword>
<dbReference type="GO" id="GO:0003756">
    <property type="term" value="F:protein disulfide isomerase activity"/>
    <property type="evidence" value="ECO:0007669"/>
    <property type="project" value="UniProtKB-EC"/>
</dbReference>
<dbReference type="GO" id="GO:0034976">
    <property type="term" value="P:response to endoplasmic reticulum stress"/>
    <property type="evidence" value="ECO:0007669"/>
    <property type="project" value="TreeGrafter"/>
</dbReference>
<dbReference type="NCBIfam" id="TIGR01130">
    <property type="entry name" value="ER_PDI_fam"/>
    <property type="match status" value="1"/>
</dbReference>
<dbReference type="Proteomes" id="UP001140074">
    <property type="component" value="Unassembled WGS sequence"/>
</dbReference>
<evidence type="ECO:0000256" key="12">
    <source>
        <dbReference type="SAM" id="SignalP"/>
    </source>
</evidence>
<evidence type="ECO:0000256" key="8">
    <source>
        <dbReference type="ARBA" id="ARBA00023235"/>
    </source>
</evidence>
<evidence type="ECO:0000256" key="6">
    <source>
        <dbReference type="ARBA" id="ARBA00022737"/>
    </source>
</evidence>
<evidence type="ECO:0000256" key="9">
    <source>
        <dbReference type="ARBA" id="ARBA00023284"/>
    </source>
</evidence>
<dbReference type="PANTHER" id="PTHR18929">
    <property type="entry name" value="PROTEIN DISULFIDE ISOMERASE"/>
    <property type="match status" value="1"/>
</dbReference>
<dbReference type="PROSITE" id="PS51352">
    <property type="entry name" value="THIOREDOXIN_2"/>
    <property type="match status" value="2"/>
</dbReference>
<dbReference type="Pfam" id="PF00085">
    <property type="entry name" value="Thioredoxin"/>
    <property type="match status" value="2"/>
</dbReference>
<keyword evidence="11" id="KW-0175">Coiled coil</keyword>
<dbReference type="SMART" id="SM00320">
    <property type="entry name" value="WD40"/>
    <property type="match status" value="4"/>
</dbReference>
<dbReference type="GO" id="GO:0006457">
    <property type="term" value="P:protein folding"/>
    <property type="evidence" value="ECO:0007669"/>
    <property type="project" value="TreeGrafter"/>
</dbReference>
<dbReference type="CDD" id="cd02995">
    <property type="entry name" value="PDI_a_PDI_a'_C"/>
    <property type="match status" value="1"/>
</dbReference>
<accession>A0A9W8IQE0</accession>
<dbReference type="GO" id="GO:0005788">
    <property type="term" value="C:endoplasmic reticulum lumen"/>
    <property type="evidence" value="ECO:0007669"/>
    <property type="project" value="UniProtKB-SubCell"/>
</dbReference>
<name>A0A9W8IQE0_9FUNG</name>
<dbReference type="InterPro" id="IPR056327">
    <property type="entry name" value="ARMC9_CTLH-like_dom"/>
</dbReference>
<protein>
    <recommendedName>
        <fullName evidence="4">protein disulfide-isomerase</fullName>
        <ecNumber evidence="4">5.3.4.1</ecNumber>
    </recommendedName>
</protein>
<dbReference type="AlphaFoldDB" id="A0A9W8IQE0"/>
<dbReference type="Pfam" id="PF23138">
    <property type="entry name" value="CTLH_Armc9"/>
    <property type="match status" value="1"/>
</dbReference>
<dbReference type="InterPro" id="IPR036322">
    <property type="entry name" value="WD40_repeat_dom_sf"/>
</dbReference>
<keyword evidence="7" id="KW-0256">Endoplasmic reticulum</keyword>
<proteinExistence type="inferred from homology"/>
<feature type="coiled-coil region" evidence="11">
    <location>
        <begin position="693"/>
        <end position="720"/>
    </location>
</feature>
<evidence type="ECO:0000256" key="7">
    <source>
        <dbReference type="ARBA" id="ARBA00022824"/>
    </source>
</evidence>
<dbReference type="InterPro" id="IPR036249">
    <property type="entry name" value="Thioredoxin-like_sf"/>
</dbReference>
<feature type="signal peptide" evidence="12">
    <location>
        <begin position="1"/>
        <end position="24"/>
    </location>
</feature>
<dbReference type="InterPro" id="IPR001680">
    <property type="entry name" value="WD40_rpt"/>
</dbReference>
<dbReference type="Pfam" id="PF13848">
    <property type="entry name" value="Thioredoxin_6"/>
    <property type="match status" value="1"/>
</dbReference>
<dbReference type="InterPro" id="IPR017937">
    <property type="entry name" value="Thioredoxin_CS"/>
</dbReference>
<reference evidence="14" key="1">
    <citation type="submission" date="2022-07" db="EMBL/GenBank/DDBJ databases">
        <title>Phylogenomic reconstructions and comparative analyses of Kickxellomycotina fungi.</title>
        <authorList>
            <person name="Reynolds N.K."/>
            <person name="Stajich J.E."/>
            <person name="Barry K."/>
            <person name="Grigoriev I.V."/>
            <person name="Crous P."/>
            <person name="Smith M.E."/>
        </authorList>
    </citation>
    <scope>NUCLEOTIDE SEQUENCE</scope>
    <source>
        <strain evidence="14">RSA 476</strain>
    </source>
</reference>
<dbReference type="Gene3D" id="3.40.30.10">
    <property type="entry name" value="Glutaredoxin"/>
    <property type="match status" value="4"/>
</dbReference>
<keyword evidence="6" id="KW-0677">Repeat</keyword>
<dbReference type="SUPFAM" id="SSF50978">
    <property type="entry name" value="WD40 repeat-like"/>
    <property type="match status" value="1"/>
</dbReference>
<keyword evidence="10" id="KW-1015">Disulfide bond</keyword>
<comment type="catalytic activity">
    <reaction evidence="1">
        <text>Catalyzes the rearrangement of -S-S- bonds in proteins.</text>
        <dbReference type="EC" id="5.3.4.1"/>
    </reaction>
</comment>
<evidence type="ECO:0000256" key="5">
    <source>
        <dbReference type="ARBA" id="ARBA00022729"/>
    </source>
</evidence>
<evidence type="ECO:0000256" key="10">
    <source>
        <dbReference type="PIRSR" id="PIRSR605792-51"/>
    </source>
</evidence>
<keyword evidence="5 12" id="KW-0732">Signal</keyword>
<keyword evidence="9 10" id="KW-0676">Redox-active center</keyword>
<keyword evidence="15" id="KW-1185">Reference proteome</keyword>
<evidence type="ECO:0000256" key="4">
    <source>
        <dbReference type="ARBA" id="ARBA00012723"/>
    </source>
</evidence>
<dbReference type="Pfam" id="PF00400">
    <property type="entry name" value="WD40"/>
    <property type="match status" value="2"/>
</dbReference>
<feature type="domain" description="Thioredoxin" evidence="13">
    <location>
        <begin position="17"/>
        <end position="175"/>
    </location>
</feature>
<evidence type="ECO:0000313" key="15">
    <source>
        <dbReference type="Proteomes" id="UP001140074"/>
    </source>
</evidence>
<dbReference type="InterPro" id="IPR015943">
    <property type="entry name" value="WD40/YVTN_repeat-like_dom_sf"/>
</dbReference>
<dbReference type="PANTHER" id="PTHR18929:SF132">
    <property type="entry name" value="PROTEIN DISULFIDE-ISOMERASE A3"/>
    <property type="match status" value="1"/>
</dbReference>
<evidence type="ECO:0000256" key="1">
    <source>
        <dbReference type="ARBA" id="ARBA00001182"/>
    </source>
</evidence>
<dbReference type="EC" id="5.3.4.1" evidence="4"/>
<dbReference type="PROSITE" id="PS00194">
    <property type="entry name" value="THIOREDOXIN_1"/>
    <property type="match status" value="1"/>
</dbReference>
<dbReference type="InterPro" id="IPR005792">
    <property type="entry name" value="Prot_disulphide_isomerase"/>
</dbReference>
<feature type="disulfide bond" description="Redox-active" evidence="10">
    <location>
        <begin position="390"/>
        <end position="393"/>
    </location>
</feature>
<feature type="domain" description="Thioredoxin" evidence="13">
    <location>
        <begin position="354"/>
        <end position="471"/>
    </location>
</feature>
<comment type="caution">
    <text evidence="14">The sequence shown here is derived from an EMBL/GenBank/DDBJ whole genome shotgun (WGS) entry which is preliminary data.</text>
</comment>
<feature type="disulfide bond" description="Redox-active" evidence="10">
    <location>
        <begin position="58"/>
        <end position="61"/>
    </location>
</feature>
<dbReference type="EMBL" id="JANBUY010000115">
    <property type="protein sequence ID" value="KAJ2863640.1"/>
    <property type="molecule type" value="Genomic_DNA"/>
</dbReference>
<gene>
    <name evidence="14" type="primary">PDI1_2</name>
    <name evidence="14" type="ORF">GGH94_003454</name>
</gene>
<feature type="chain" id="PRO_5040733368" description="protein disulfide-isomerase" evidence="12">
    <location>
        <begin position="25"/>
        <end position="1100"/>
    </location>
</feature>